<organism evidence="1 2">
    <name type="scientific">Haemophilus sputorum</name>
    <dbReference type="NCBI Taxonomy" id="1078480"/>
    <lineage>
        <taxon>Bacteria</taxon>
        <taxon>Pseudomonadati</taxon>
        <taxon>Pseudomonadota</taxon>
        <taxon>Gammaproteobacteria</taxon>
        <taxon>Pasteurellales</taxon>
        <taxon>Pasteurellaceae</taxon>
        <taxon>Haemophilus</taxon>
    </lineage>
</organism>
<gene>
    <name evidence="1" type="ORF">DPV93_01025</name>
</gene>
<name>A0A369YG89_9PAST</name>
<dbReference type="Pfam" id="PF07030">
    <property type="entry name" value="Phage_Mu_Gp36"/>
    <property type="match status" value="1"/>
</dbReference>
<sequence>MYIQAQDLTDVMDEITLRQLSTDNSRATEVNQAVIAKACEYATETVDGYLRARYLLPLNQVPTLVRNICLQLARYWLYSRRPDGKGFPPNVKDAHAQALKDLERIADGKLHLGLLEVGEAADDSLPSALKFKARAPQKLDLSGY</sequence>
<reference evidence="1 2" key="1">
    <citation type="submission" date="2018-05" db="EMBL/GenBank/DDBJ databases">
        <title>Draft Genome Sequences for a Diverse set of 7 Haemophilus Species.</title>
        <authorList>
            <person name="Nichols M."/>
            <person name="Topaz N."/>
            <person name="Wang X."/>
            <person name="Wang X."/>
            <person name="Boxrud D."/>
        </authorList>
    </citation>
    <scope>NUCLEOTIDE SEQUENCE [LARGE SCALE GENOMIC DNA]</scope>
    <source>
        <strain evidence="1 2">C2002001239</strain>
    </source>
</reference>
<protein>
    <submittedName>
        <fullName evidence="1">DUF1320 domain-containing protein</fullName>
    </submittedName>
</protein>
<accession>A0A369YG89</accession>
<dbReference type="Proteomes" id="UP000253872">
    <property type="component" value="Unassembled WGS sequence"/>
</dbReference>
<evidence type="ECO:0000313" key="2">
    <source>
        <dbReference type="Proteomes" id="UP000253872"/>
    </source>
</evidence>
<dbReference type="RefSeq" id="WP_111401500.1">
    <property type="nucleotide sequence ID" value="NZ_QEPN01000001.1"/>
</dbReference>
<dbReference type="EMBL" id="QEPN01000001">
    <property type="protein sequence ID" value="RDE73771.1"/>
    <property type="molecule type" value="Genomic_DNA"/>
</dbReference>
<comment type="caution">
    <text evidence="1">The sequence shown here is derived from an EMBL/GenBank/DDBJ whole genome shotgun (WGS) entry which is preliminary data.</text>
</comment>
<dbReference type="InterPro" id="IPR009752">
    <property type="entry name" value="Phage_Mu_GpJ"/>
</dbReference>
<dbReference type="STRING" id="1035839.GCA_000238795_01587"/>
<dbReference type="AlphaFoldDB" id="A0A369YG89"/>
<proteinExistence type="predicted"/>
<evidence type="ECO:0000313" key="1">
    <source>
        <dbReference type="EMBL" id="RDE73771.1"/>
    </source>
</evidence>